<evidence type="ECO:0000313" key="2">
    <source>
        <dbReference type="Proteomes" id="UP001596053"/>
    </source>
</evidence>
<evidence type="ECO:0000313" key="1">
    <source>
        <dbReference type="EMBL" id="MFC5423804.1"/>
    </source>
</evidence>
<name>A0ABW0IZR7_9HYPH</name>
<organism evidence="1 2">
    <name type="scientific">Bosea eneae</name>
    <dbReference type="NCBI Taxonomy" id="151454"/>
    <lineage>
        <taxon>Bacteria</taxon>
        <taxon>Pseudomonadati</taxon>
        <taxon>Pseudomonadota</taxon>
        <taxon>Alphaproteobacteria</taxon>
        <taxon>Hyphomicrobiales</taxon>
        <taxon>Boseaceae</taxon>
        <taxon>Bosea</taxon>
    </lineage>
</organism>
<dbReference type="Proteomes" id="UP001596053">
    <property type="component" value="Unassembled WGS sequence"/>
</dbReference>
<gene>
    <name evidence="1" type="ORF">ACFPOB_30215</name>
</gene>
<comment type="caution">
    <text evidence="1">The sequence shown here is derived from an EMBL/GenBank/DDBJ whole genome shotgun (WGS) entry which is preliminary data.</text>
</comment>
<keyword evidence="2" id="KW-1185">Reference proteome</keyword>
<reference evidence="2" key="1">
    <citation type="journal article" date="2019" name="Int. J. Syst. Evol. Microbiol.">
        <title>The Global Catalogue of Microorganisms (GCM) 10K type strain sequencing project: providing services to taxonomists for standard genome sequencing and annotation.</title>
        <authorList>
            <consortium name="The Broad Institute Genomics Platform"/>
            <consortium name="The Broad Institute Genome Sequencing Center for Infectious Disease"/>
            <person name="Wu L."/>
            <person name="Ma J."/>
        </authorList>
    </citation>
    <scope>NUCLEOTIDE SEQUENCE [LARGE SCALE GENOMIC DNA]</scope>
    <source>
        <strain evidence="2">NCAIM B.01391</strain>
    </source>
</reference>
<dbReference type="RefSeq" id="WP_377801859.1">
    <property type="nucleotide sequence ID" value="NZ_JBHSLW010000123.1"/>
</dbReference>
<dbReference type="EMBL" id="JBHSLW010000123">
    <property type="protein sequence ID" value="MFC5423804.1"/>
    <property type="molecule type" value="Genomic_DNA"/>
</dbReference>
<sequence length="102" mass="10844">MPDQKTKTGENVDKVLSAVTLLSAHPQVALHKITACPNGYVAFSLVPADVDAAGKIHPSDPSIVTVMDSDPARAMSRAIEKTLQQIEHTNAPLGGILELAYR</sequence>
<protein>
    <submittedName>
        <fullName evidence="1">Uncharacterized protein</fullName>
    </submittedName>
</protein>
<proteinExistence type="predicted"/>
<accession>A0ABW0IZR7</accession>